<evidence type="ECO:0000313" key="2">
    <source>
        <dbReference type="EMBL" id="OEF97098.1"/>
    </source>
</evidence>
<sequence length="326" mass="37270">MGINMNISLTSSRNYTYLSNPSSNVENSTSRNNENPSQQTSSDNNELFVKIRISNNARQLFYDFRANMSKEAATQRKIELDDALANFQDIHPLENDFQIKGVHYTFQQGSLEYIVANALDGKSVNPSLYASELGKAIRSTVSMPNATIEERAIYRETALKNAQHIAENYFDNEEEATAFINKIKQFAENDILREKGYNVIDNSGIKPFASYSNALNPGEVSFSALAKRYFDEDFNERFINGDISAEEFNKFYLEIANNKTRWENEIKLEFENSVKNVDEIIANIESEFNSVTNDNKTFEDVISNLLINIDQPEIAQWHRNLLKLLS</sequence>
<dbReference type="AlphaFoldDB" id="A0A1E5G279"/>
<gene>
    <name evidence="2" type="ORF">BHF68_05735</name>
</gene>
<dbReference type="EMBL" id="MIJE01000022">
    <property type="protein sequence ID" value="OEF97098.1"/>
    <property type="molecule type" value="Genomic_DNA"/>
</dbReference>
<dbReference type="STRING" id="766136.BHF68_05735"/>
<dbReference type="RefSeq" id="WP_176719903.1">
    <property type="nucleotide sequence ID" value="NZ_MIJE01000022.1"/>
</dbReference>
<proteinExistence type="predicted"/>
<comment type="caution">
    <text evidence="2">The sequence shown here is derived from an EMBL/GenBank/DDBJ whole genome shotgun (WGS) entry which is preliminary data.</text>
</comment>
<accession>A0A1E5G279</accession>
<feature type="region of interest" description="Disordered" evidence="1">
    <location>
        <begin position="18"/>
        <end position="45"/>
    </location>
</feature>
<protein>
    <recommendedName>
        <fullName evidence="4">DUF5610 domain-containing protein</fullName>
    </recommendedName>
</protein>
<keyword evidence="3" id="KW-1185">Reference proteome</keyword>
<name>A0A1E5G279_9FIRM</name>
<evidence type="ECO:0000313" key="3">
    <source>
        <dbReference type="Proteomes" id="UP000094296"/>
    </source>
</evidence>
<evidence type="ECO:0008006" key="4">
    <source>
        <dbReference type="Google" id="ProtNLM"/>
    </source>
</evidence>
<dbReference type="Proteomes" id="UP000094296">
    <property type="component" value="Unassembled WGS sequence"/>
</dbReference>
<evidence type="ECO:0000256" key="1">
    <source>
        <dbReference type="SAM" id="MobiDB-lite"/>
    </source>
</evidence>
<reference evidence="2 3" key="1">
    <citation type="submission" date="2016-09" db="EMBL/GenBank/DDBJ databases">
        <title>Draft genome sequence for the type strain of Desulfuribacillus alkaliarsenatis AHT28, an obligately anaerobic, sulfidogenic bacterium isolated from Russian soda lake sediments.</title>
        <authorList>
            <person name="Abin C.A."/>
            <person name="Hollibaugh J.T."/>
        </authorList>
    </citation>
    <scope>NUCLEOTIDE SEQUENCE [LARGE SCALE GENOMIC DNA]</scope>
    <source>
        <strain evidence="2 3">AHT28</strain>
    </source>
</reference>
<organism evidence="2 3">
    <name type="scientific">Desulfuribacillus alkaliarsenatis</name>
    <dbReference type="NCBI Taxonomy" id="766136"/>
    <lineage>
        <taxon>Bacteria</taxon>
        <taxon>Bacillati</taxon>
        <taxon>Bacillota</taxon>
        <taxon>Desulfuribacillia</taxon>
        <taxon>Desulfuribacillales</taxon>
        <taxon>Desulfuribacillaceae</taxon>
        <taxon>Desulfuribacillus</taxon>
    </lineage>
</organism>